<evidence type="ECO:0000313" key="2">
    <source>
        <dbReference type="WBParaSite" id="maker-unitig_29115-snap-gene-0.4-mRNA-1"/>
    </source>
</evidence>
<evidence type="ECO:0000313" key="1">
    <source>
        <dbReference type="Proteomes" id="UP000095280"/>
    </source>
</evidence>
<organism evidence="1 2">
    <name type="scientific">Macrostomum lignano</name>
    <dbReference type="NCBI Taxonomy" id="282301"/>
    <lineage>
        <taxon>Eukaryota</taxon>
        <taxon>Metazoa</taxon>
        <taxon>Spiralia</taxon>
        <taxon>Lophotrochozoa</taxon>
        <taxon>Platyhelminthes</taxon>
        <taxon>Rhabditophora</taxon>
        <taxon>Macrostomorpha</taxon>
        <taxon>Macrostomida</taxon>
        <taxon>Macrostomidae</taxon>
        <taxon>Macrostomum</taxon>
    </lineage>
</organism>
<dbReference type="Proteomes" id="UP000095280">
    <property type="component" value="Unplaced"/>
</dbReference>
<accession>A0A1I8FCB5</accession>
<keyword evidence="1" id="KW-1185">Reference proteome</keyword>
<protein>
    <submittedName>
        <fullName evidence="2">SAC domain-containing protein</fullName>
    </submittedName>
</protein>
<proteinExistence type="predicted"/>
<dbReference type="AlphaFoldDB" id="A0A1I8FCB5"/>
<name>A0A1I8FCB5_9PLAT</name>
<reference evidence="2" key="1">
    <citation type="submission" date="2016-11" db="UniProtKB">
        <authorList>
            <consortium name="WormBaseParasite"/>
        </authorList>
    </citation>
    <scope>IDENTIFICATION</scope>
</reference>
<sequence length="96" mass="10282">KRRQSQQCGTVCVGSPAKLQFGCRSTWARLALFHTGDKPAVELPALLESRTRAGTSASWGTENLSLLICFRYAGAKGVLVVVDPDEDPEFLEAGSG</sequence>
<dbReference type="WBParaSite" id="maker-unitig_29115-snap-gene-0.4-mRNA-1">
    <property type="protein sequence ID" value="maker-unitig_29115-snap-gene-0.4-mRNA-1"/>
    <property type="gene ID" value="maker-unitig_29115-snap-gene-0.4"/>
</dbReference>